<feature type="coiled-coil region" evidence="1">
    <location>
        <begin position="459"/>
        <end position="544"/>
    </location>
</feature>
<reference evidence="4" key="1">
    <citation type="submission" date="2015-05" db="EMBL/GenBank/DDBJ databases">
        <authorList>
            <person name="Rattei Thomas"/>
        </authorList>
    </citation>
    <scope>NUCLEOTIDE SEQUENCE</scope>
    <source>
        <strain evidence="4">DC9</strain>
    </source>
</reference>
<accession>A0A0F7WXW8</accession>
<sequence length="797" mass="92986">MVLNLDITLALKFEPSPALRSLSEAESKVQTFAIGLLVIGILILLHGIIFFSGAISSCGLLVSLGVGLGLSVLGVLLLLLAGLLLFKIQSMLREVPKAPDLLDLEDASERLRVKASRSLASLPKEISQLESYIRSAANDLNTIKTWPHKDQRLVETVSRKLERLAAAQNYMISELCEIREILEEEEHHLILAQESLEWIGKSLFSTFLDMESFLNLSHLSEVRPYLAVNDPRLLEITEESWEVVSHFINVTSAFKKAQILFKNNEHSRMKKKLESVQELLETFIYKSLKRSYRELGCLSEKMRIIHDNPLFPWVQDQQKYAHAKNEFGEIARCLEEFEKTFFWLDEECAISYMDRWDFLNESIQNKKSRVDRDYISTKKIALKDRARTYAKVLLEENPTTEGKIDLQDAQRAFERQSQEFYTLEHTETKVRLEALQQCFSDLREATNVRQVRFTNSENANDLKESFEKIDKERVRYQKEQRLYWETIDRNEQELREEIGESLRLQNRRKGYRAGYDAGRLKGLLRQWKKNLRDVEAHLEDATMDFEHEVSKSELCSVRARLEVLEEELMDMSPKVADIEELLSYQERCILPVRENLERAYLQYNKCSEILSKAKFFFPEDEQLLVSEANLREVGAQLKQVQGKYQERAQEFAIFEKHIQEQKSLIKEQVRSFDLAGVGFLKSELLSIAYNLYIKAVVKESIPVDVPCMQLYYSYYEDNEAVVRNRLLNMTERYQNFKRSLNSIQFNGDVLLRDPVYQPEGHETRLKERELQETTLSCKKLKVAQDRLSELESKLSRR</sequence>
<dbReference type="Pfam" id="PF09321">
    <property type="entry name" value="DUF1978"/>
    <property type="match status" value="1"/>
</dbReference>
<proteinExistence type="predicted"/>
<feature type="domain" description="DUF1978" evidence="3">
    <location>
        <begin position="315"/>
        <end position="554"/>
    </location>
</feature>
<feature type="transmembrane region" description="Helical" evidence="2">
    <location>
        <begin position="32"/>
        <end position="55"/>
    </location>
</feature>
<evidence type="ECO:0000256" key="1">
    <source>
        <dbReference type="SAM" id="Coils"/>
    </source>
</evidence>
<dbReference type="EMBL" id="LN847024">
    <property type="protein sequence ID" value="CRI42253.1"/>
    <property type="molecule type" value="Genomic_DNA"/>
</dbReference>
<dbReference type="InterPro" id="IPR015400">
    <property type="entry name" value="DUF1978_IncA"/>
</dbReference>
<feature type="transmembrane region" description="Helical" evidence="2">
    <location>
        <begin position="61"/>
        <end position="86"/>
    </location>
</feature>
<name>A0A0F7WXW8_CHLPN</name>
<keyword evidence="2" id="KW-0472">Membrane</keyword>
<organism evidence="4">
    <name type="scientific">Chlamydia pneumoniae</name>
    <name type="common">Chlamydophila pneumoniae</name>
    <dbReference type="NCBI Taxonomy" id="83558"/>
    <lineage>
        <taxon>Bacteria</taxon>
        <taxon>Pseudomonadati</taxon>
        <taxon>Chlamydiota</taxon>
        <taxon>Chlamydiia</taxon>
        <taxon>Chlamydiales</taxon>
        <taxon>Chlamydiaceae</taxon>
        <taxon>Chlamydia/Chlamydophila group</taxon>
        <taxon>Chlamydia</taxon>
    </lineage>
</organism>
<keyword evidence="1" id="KW-0175">Coiled coil</keyword>
<protein>
    <submittedName>
        <fullName evidence="4">IncA family protein</fullName>
    </submittedName>
</protein>
<keyword evidence="2" id="KW-0812">Transmembrane</keyword>
<dbReference type="AlphaFoldDB" id="A0A0F7WXW8"/>
<evidence type="ECO:0000313" key="4">
    <source>
        <dbReference type="EMBL" id="CRI42253.1"/>
    </source>
</evidence>
<keyword evidence="2" id="KW-1133">Transmembrane helix</keyword>
<evidence type="ECO:0000256" key="2">
    <source>
        <dbReference type="SAM" id="Phobius"/>
    </source>
</evidence>
<evidence type="ECO:0000259" key="3">
    <source>
        <dbReference type="Pfam" id="PF09321"/>
    </source>
</evidence>
<gene>
    <name evidence="4" type="ORF">BN1224_DC9_AP_00020</name>
</gene>